<feature type="binding site" evidence="14 15">
    <location>
        <position position="121"/>
    </location>
    <ligand>
        <name>ATP</name>
        <dbReference type="ChEBI" id="CHEBI:30616"/>
    </ligand>
</feature>
<evidence type="ECO:0000256" key="5">
    <source>
        <dbReference type="ARBA" id="ARBA00022490"/>
    </source>
</evidence>
<sequence length="148" mass="16538">MHFLEFFMVIERTLSIIKPDAVAKNVIGQIYSRFENAGLKIIASRMVHLSRADAEKFYAVHAERPFFKDLVEFMISGPVVTQVLEGENAIAKNRDLMGATDPKKADKGTIRADFADSIDANAVHGSDAPETARQEVAFFFPEVNVYSR</sequence>
<evidence type="ECO:0000256" key="15">
    <source>
        <dbReference type="PROSITE-ProRule" id="PRU00706"/>
    </source>
</evidence>
<evidence type="ECO:0000256" key="8">
    <source>
        <dbReference type="ARBA" id="ARBA00022723"/>
    </source>
</evidence>
<dbReference type="EMBL" id="CAFE01000106">
    <property type="protein sequence ID" value="CCD37523.1"/>
    <property type="molecule type" value="Genomic_DNA"/>
</dbReference>
<keyword evidence="12 14" id="KW-0460">Magnesium</keyword>
<evidence type="ECO:0000313" key="19">
    <source>
        <dbReference type="EMBL" id="CCD37523.1"/>
    </source>
</evidence>
<evidence type="ECO:0000256" key="17">
    <source>
        <dbReference type="RuleBase" id="RU004013"/>
    </source>
</evidence>
<comment type="function">
    <text evidence="14">Major role in the synthesis of nucleoside triphosphates other than ATP. The ATP gamma phosphate is transferred to the NDP beta phosphate via a ping-pong mechanism, using a phosphorylated active-site intermediate.</text>
</comment>
<dbReference type="PROSITE" id="PS00469">
    <property type="entry name" value="NDPK"/>
    <property type="match status" value="1"/>
</dbReference>
<feature type="binding site" evidence="14 15">
    <location>
        <position position="66"/>
    </location>
    <ligand>
        <name>ATP</name>
        <dbReference type="ChEBI" id="CHEBI:30616"/>
    </ligand>
</feature>
<evidence type="ECO:0000256" key="1">
    <source>
        <dbReference type="ARBA" id="ARBA00004496"/>
    </source>
</evidence>
<feature type="active site" description="Pros-phosphohistidine intermediate" evidence="14 15">
    <location>
        <position position="124"/>
    </location>
</feature>
<comment type="similarity">
    <text evidence="2 14 15 16">Belongs to the NDK family.</text>
</comment>
<dbReference type="PANTHER" id="PTHR46161:SF3">
    <property type="entry name" value="NUCLEOSIDE DIPHOSPHATE KINASE DDB_G0292928-RELATED"/>
    <property type="match status" value="1"/>
</dbReference>
<keyword evidence="5 14" id="KW-0963">Cytoplasm</keyword>
<keyword evidence="13 14" id="KW-0546">Nucleotide metabolism</keyword>
<dbReference type="GO" id="GO:0006241">
    <property type="term" value="P:CTP biosynthetic process"/>
    <property type="evidence" value="ECO:0007669"/>
    <property type="project" value="UniProtKB-UniRule"/>
</dbReference>
<dbReference type="AlphaFoldDB" id="G4M8P4"/>
<organism evidence="19 20">
    <name type="scientific">Candidatus Paraburkholderia kirkii UZHbot1</name>
    <dbReference type="NCBI Taxonomy" id="1055526"/>
    <lineage>
        <taxon>Bacteria</taxon>
        <taxon>Pseudomonadati</taxon>
        <taxon>Pseudomonadota</taxon>
        <taxon>Betaproteobacteria</taxon>
        <taxon>Burkholderiales</taxon>
        <taxon>Burkholderiaceae</taxon>
        <taxon>Paraburkholderia</taxon>
    </lineage>
</organism>
<keyword evidence="7 14" id="KW-0808">Transferase</keyword>
<keyword evidence="10 14" id="KW-0418">Kinase</keyword>
<proteinExistence type="inferred from homology"/>
<dbReference type="HOGENOM" id="CLU_060216_8_1_4"/>
<dbReference type="HAMAP" id="MF_00451">
    <property type="entry name" value="NDP_kinase"/>
    <property type="match status" value="1"/>
</dbReference>
<evidence type="ECO:0000259" key="18">
    <source>
        <dbReference type="SMART" id="SM00562"/>
    </source>
</evidence>
<comment type="cofactor">
    <cofactor evidence="14">
        <name>Mg(2+)</name>
        <dbReference type="ChEBI" id="CHEBI:18420"/>
    </cofactor>
</comment>
<name>G4M8P4_9BURK</name>
<keyword evidence="8 14" id="KW-0479">Metal-binding</keyword>
<comment type="catalytic activity">
    <reaction evidence="14 17">
        <text>a 2'-deoxyribonucleoside 5'-diphosphate + ATP = a 2'-deoxyribonucleoside 5'-triphosphate + ADP</text>
        <dbReference type="Rhea" id="RHEA:44640"/>
        <dbReference type="ChEBI" id="CHEBI:30616"/>
        <dbReference type="ChEBI" id="CHEBI:61560"/>
        <dbReference type="ChEBI" id="CHEBI:73316"/>
        <dbReference type="ChEBI" id="CHEBI:456216"/>
        <dbReference type="EC" id="2.7.4.6"/>
    </reaction>
</comment>
<dbReference type="GO" id="GO:0005524">
    <property type="term" value="F:ATP binding"/>
    <property type="evidence" value="ECO:0007669"/>
    <property type="project" value="UniProtKB-UniRule"/>
</dbReference>
<dbReference type="InterPro" id="IPR001564">
    <property type="entry name" value="Nucleoside_diP_kinase"/>
</dbReference>
<dbReference type="Gene3D" id="3.30.70.141">
    <property type="entry name" value="Nucleoside diphosphate kinase-like domain"/>
    <property type="match status" value="1"/>
</dbReference>
<evidence type="ECO:0000256" key="4">
    <source>
        <dbReference type="ARBA" id="ARBA00017632"/>
    </source>
</evidence>
<feature type="binding site" evidence="14 15">
    <location>
        <position position="100"/>
    </location>
    <ligand>
        <name>ATP</name>
        <dbReference type="ChEBI" id="CHEBI:30616"/>
    </ligand>
</feature>
<dbReference type="InterPro" id="IPR034907">
    <property type="entry name" value="NDK-like_dom"/>
</dbReference>
<evidence type="ECO:0000256" key="6">
    <source>
        <dbReference type="ARBA" id="ARBA00022553"/>
    </source>
</evidence>
<evidence type="ECO:0000256" key="14">
    <source>
        <dbReference type="HAMAP-Rule" id="MF_00451"/>
    </source>
</evidence>
<dbReference type="InterPro" id="IPR036850">
    <property type="entry name" value="NDK-like_dom_sf"/>
</dbReference>
<dbReference type="STRING" id="1055526.BKIR_c19_4779"/>
<keyword evidence="9 14" id="KW-0547">Nucleotide-binding</keyword>
<evidence type="ECO:0000256" key="13">
    <source>
        <dbReference type="ARBA" id="ARBA00023080"/>
    </source>
</evidence>
<comment type="subunit">
    <text evidence="14">Homotetramer.</text>
</comment>
<comment type="subcellular location">
    <subcellularLocation>
        <location evidence="1 14">Cytoplasm</location>
    </subcellularLocation>
</comment>
<feature type="domain" description="Nucleoside diphosphate kinase-like" evidence="18">
    <location>
        <begin position="10"/>
        <end position="147"/>
    </location>
</feature>
<evidence type="ECO:0000256" key="10">
    <source>
        <dbReference type="ARBA" id="ARBA00022777"/>
    </source>
</evidence>
<dbReference type="GO" id="GO:0005737">
    <property type="term" value="C:cytoplasm"/>
    <property type="evidence" value="ECO:0007669"/>
    <property type="project" value="UniProtKB-SubCell"/>
</dbReference>
<keyword evidence="6 14" id="KW-0597">Phosphoprotein</keyword>
<dbReference type="GO" id="GO:0046872">
    <property type="term" value="F:metal ion binding"/>
    <property type="evidence" value="ECO:0007669"/>
    <property type="project" value="UniProtKB-KW"/>
</dbReference>
<feature type="binding site" evidence="14 15">
    <location>
        <position position="18"/>
    </location>
    <ligand>
        <name>ATP</name>
        <dbReference type="ChEBI" id="CHEBI:30616"/>
    </ligand>
</feature>
<dbReference type="NCBIfam" id="NF001908">
    <property type="entry name" value="PRK00668.1"/>
    <property type="match status" value="1"/>
</dbReference>
<evidence type="ECO:0000256" key="3">
    <source>
        <dbReference type="ARBA" id="ARBA00012966"/>
    </source>
</evidence>
<accession>G4M8P4</accession>
<dbReference type="PRINTS" id="PR01243">
    <property type="entry name" value="NUCDPKINASE"/>
</dbReference>
<dbReference type="GO" id="GO:0004550">
    <property type="term" value="F:nucleoside diphosphate kinase activity"/>
    <property type="evidence" value="ECO:0007669"/>
    <property type="project" value="UniProtKB-UniRule"/>
</dbReference>
<evidence type="ECO:0000256" key="9">
    <source>
        <dbReference type="ARBA" id="ARBA00022741"/>
    </source>
</evidence>
<dbReference type="GO" id="GO:0006228">
    <property type="term" value="P:UTP biosynthetic process"/>
    <property type="evidence" value="ECO:0007669"/>
    <property type="project" value="UniProtKB-UniRule"/>
</dbReference>
<dbReference type="InterPro" id="IPR023005">
    <property type="entry name" value="Nucleoside_diP_kinase_AS"/>
</dbReference>
<evidence type="ECO:0000313" key="20">
    <source>
        <dbReference type="Proteomes" id="UP000003511"/>
    </source>
</evidence>
<dbReference type="PROSITE" id="PS51374">
    <property type="entry name" value="NDPK_LIKE"/>
    <property type="match status" value="1"/>
</dbReference>
<dbReference type="FunFam" id="3.30.70.141:FF:000001">
    <property type="entry name" value="Nucleoside diphosphate kinase"/>
    <property type="match status" value="1"/>
</dbReference>
<comment type="catalytic activity">
    <reaction evidence="14">
        <text>a ribonucleoside 5'-diphosphate + ATP = a ribonucleoside 5'-triphosphate + ADP</text>
        <dbReference type="Rhea" id="RHEA:18113"/>
        <dbReference type="ChEBI" id="CHEBI:30616"/>
        <dbReference type="ChEBI" id="CHEBI:57930"/>
        <dbReference type="ChEBI" id="CHEBI:61557"/>
        <dbReference type="ChEBI" id="CHEBI:456216"/>
        <dbReference type="EC" id="2.7.4.6"/>
    </reaction>
</comment>
<evidence type="ECO:0000256" key="2">
    <source>
        <dbReference type="ARBA" id="ARBA00008142"/>
    </source>
</evidence>
<dbReference type="EC" id="2.7.4.6" evidence="3 14"/>
<evidence type="ECO:0000256" key="7">
    <source>
        <dbReference type="ARBA" id="ARBA00022679"/>
    </source>
</evidence>
<dbReference type="Proteomes" id="UP000003511">
    <property type="component" value="Unassembled WGS sequence"/>
</dbReference>
<feature type="binding site" evidence="14 15">
    <location>
        <position position="111"/>
    </location>
    <ligand>
        <name>ATP</name>
        <dbReference type="ChEBI" id="CHEBI:30616"/>
    </ligand>
</feature>
<dbReference type="SMART" id="SM00562">
    <property type="entry name" value="NDK"/>
    <property type="match status" value="1"/>
</dbReference>
<dbReference type="PANTHER" id="PTHR46161">
    <property type="entry name" value="NUCLEOSIDE DIPHOSPHATE KINASE"/>
    <property type="match status" value="1"/>
</dbReference>
<keyword evidence="20" id="KW-1185">Reference proteome</keyword>
<feature type="binding site" evidence="14 15">
    <location>
        <position position="94"/>
    </location>
    <ligand>
        <name>ATP</name>
        <dbReference type="ChEBI" id="CHEBI:30616"/>
    </ligand>
</feature>
<evidence type="ECO:0000256" key="16">
    <source>
        <dbReference type="RuleBase" id="RU004011"/>
    </source>
</evidence>
<dbReference type="CDD" id="cd04413">
    <property type="entry name" value="NDPk_I"/>
    <property type="match status" value="1"/>
</dbReference>
<dbReference type="Pfam" id="PF00334">
    <property type="entry name" value="NDK"/>
    <property type="match status" value="1"/>
</dbReference>
<protein>
    <recommendedName>
        <fullName evidence="4 14">Nucleoside diphosphate kinase</fullName>
        <shortName evidence="14">NDK</shortName>
        <shortName evidence="14">NDP kinase</shortName>
        <ecNumber evidence="3 14">2.7.4.6</ecNumber>
    </recommendedName>
    <alternativeName>
        <fullName evidence="14">Nucleoside-2-P kinase</fullName>
    </alternativeName>
</protein>
<gene>
    <name evidence="14" type="primary">ndk</name>
    <name evidence="19" type="ORF">BKIR_c19_4779</name>
</gene>
<evidence type="ECO:0000256" key="11">
    <source>
        <dbReference type="ARBA" id="ARBA00022840"/>
    </source>
</evidence>
<reference evidence="19 20" key="1">
    <citation type="submission" date="2011-09" db="EMBL/GenBank/DDBJ databases">
        <authorList>
            <person name="Carlier A."/>
        </authorList>
    </citation>
    <scope>NUCLEOTIDE SEQUENCE [LARGE SCALE GENOMIC DNA]</scope>
    <source>
        <strain evidence="19 20">UZHbot1</strain>
    </source>
</reference>
<dbReference type="GO" id="GO:0006183">
    <property type="term" value="P:GTP biosynthetic process"/>
    <property type="evidence" value="ECO:0007669"/>
    <property type="project" value="UniProtKB-UniRule"/>
</dbReference>
<dbReference type="SUPFAM" id="SSF54919">
    <property type="entry name" value="Nucleoside diphosphate kinase, NDK"/>
    <property type="match status" value="1"/>
</dbReference>
<comment type="caution">
    <text evidence="19">The sequence shown here is derived from an EMBL/GenBank/DDBJ whole genome shotgun (WGS) entry which is preliminary data.</text>
</comment>
<keyword evidence="11 14" id="KW-0067">ATP-binding</keyword>
<reference evidence="19 20" key="2">
    <citation type="submission" date="2011-10" db="EMBL/GenBank/DDBJ databases">
        <title>Draft genome sequence of Candidatus Burkholderia kirkii.</title>
        <authorList>
            <person name="Carlier A.L."/>
            <person name="Eberl L."/>
        </authorList>
    </citation>
    <scope>NUCLEOTIDE SEQUENCE [LARGE SCALE GENOMIC DNA]</scope>
    <source>
        <strain evidence="19 20">UZHbot1</strain>
    </source>
</reference>
<evidence type="ECO:0000256" key="12">
    <source>
        <dbReference type="ARBA" id="ARBA00022842"/>
    </source>
</evidence>